<keyword evidence="5" id="KW-1133">Transmembrane helix</keyword>
<feature type="transmembrane region" description="Helical" evidence="5">
    <location>
        <begin position="130"/>
        <end position="147"/>
    </location>
</feature>
<dbReference type="Gene3D" id="3.30.70.270">
    <property type="match status" value="1"/>
</dbReference>
<dbReference type="CDD" id="cd01949">
    <property type="entry name" value="GGDEF"/>
    <property type="match status" value="1"/>
</dbReference>
<keyword evidence="5" id="KW-0472">Membrane</keyword>
<comment type="cofactor">
    <cofactor evidence="1">
        <name>Mg(2+)</name>
        <dbReference type="ChEBI" id="CHEBI:18420"/>
    </cofactor>
</comment>
<dbReference type="STRING" id="2034155.BMI79_02980"/>
<feature type="transmembrane region" description="Helical" evidence="5">
    <location>
        <begin position="40"/>
        <end position="57"/>
    </location>
</feature>
<protein>
    <recommendedName>
        <fullName evidence="3">diguanylate cyclase</fullName>
        <ecNumber evidence="3">2.7.7.65</ecNumber>
    </recommendedName>
</protein>
<keyword evidence="5" id="KW-0812">Transmembrane</keyword>
<dbReference type="GO" id="GO:0052621">
    <property type="term" value="F:diguanylate cyclase activity"/>
    <property type="evidence" value="ECO:0007669"/>
    <property type="project" value="UniProtKB-EC"/>
</dbReference>
<dbReference type="FunFam" id="3.30.70.270:FF:000001">
    <property type="entry name" value="Diguanylate cyclase domain protein"/>
    <property type="match status" value="1"/>
</dbReference>
<gene>
    <name evidence="7" type="ORF">BMI79_02980</name>
</gene>
<evidence type="ECO:0000313" key="8">
    <source>
        <dbReference type="Proteomes" id="UP000216021"/>
    </source>
</evidence>
<dbReference type="AlphaFoldDB" id="A0A1S8CQE5"/>
<sequence length="365" mass="40675">MTYVASIASLYSDACITYATLSLSYFVLSKNAPFSYHSELWKRVLFGALAGLAVLYLNHDRFPLAHGVYYSFSMIPMILVIFFGGGVSGLACYLVSFIFTGGFTLDNLFIASIVLPLLLSAVWQKKSNGVFYLTISIIALYRIIVVGTQVNFQELWLDILLYQAASALCLAICYHALIFKERHIHAFFTMRNKATIDSLTHINNRASIDYKMMVLHEQRQPCGLMMLDLDDFKKVNDTYGHLAGDGVLTGIGRILQGSVHSEDFVGRYGGEEFIVITASHDPAYIHTVAERIRSKVESSCFRTEEGNEIRLTISIGTSLFLPGMTVEKAIEVADEALYTAKRNGKNRVMSSQLMSLAPLGDSFRQ</sequence>
<dbReference type="InterPro" id="IPR050469">
    <property type="entry name" value="Diguanylate_Cyclase"/>
</dbReference>
<dbReference type="EC" id="2.7.7.65" evidence="3"/>
<dbReference type="PROSITE" id="PS50887">
    <property type="entry name" value="GGDEF"/>
    <property type="match status" value="1"/>
</dbReference>
<evidence type="ECO:0000256" key="2">
    <source>
        <dbReference type="ARBA" id="ARBA00004665"/>
    </source>
</evidence>
<evidence type="ECO:0000259" key="6">
    <source>
        <dbReference type="PROSITE" id="PS50887"/>
    </source>
</evidence>
<feature type="transmembrane region" description="Helical" evidence="5">
    <location>
        <begin position="7"/>
        <end position="28"/>
    </location>
</feature>
<feature type="transmembrane region" description="Helical" evidence="5">
    <location>
        <begin position="159"/>
        <end position="179"/>
    </location>
</feature>
<evidence type="ECO:0000256" key="4">
    <source>
        <dbReference type="ARBA" id="ARBA00034247"/>
    </source>
</evidence>
<evidence type="ECO:0000256" key="5">
    <source>
        <dbReference type="SAM" id="Phobius"/>
    </source>
</evidence>
<comment type="caution">
    <text evidence="7">The sequence shown here is derived from an EMBL/GenBank/DDBJ whole genome shotgun (WGS) entry which is preliminary data.</text>
</comment>
<proteinExistence type="predicted"/>
<comment type="catalytic activity">
    <reaction evidence="4">
        <text>2 GTP = 3',3'-c-di-GMP + 2 diphosphate</text>
        <dbReference type="Rhea" id="RHEA:24898"/>
        <dbReference type="ChEBI" id="CHEBI:33019"/>
        <dbReference type="ChEBI" id="CHEBI:37565"/>
        <dbReference type="ChEBI" id="CHEBI:58805"/>
        <dbReference type="EC" id="2.7.7.65"/>
    </reaction>
</comment>
<dbReference type="Proteomes" id="UP000216021">
    <property type="component" value="Unassembled WGS sequence"/>
</dbReference>
<dbReference type="RefSeq" id="WP_076940337.1">
    <property type="nucleotide sequence ID" value="NZ_MOXD01000001.1"/>
</dbReference>
<feature type="domain" description="GGDEF" evidence="6">
    <location>
        <begin position="220"/>
        <end position="353"/>
    </location>
</feature>
<keyword evidence="8" id="KW-1185">Reference proteome</keyword>
<accession>A0A1S8CQE5</accession>
<dbReference type="InterPro" id="IPR000160">
    <property type="entry name" value="GGDEF_dom"/>
</dbReference>
<dbReference type="PANTHER" id="PTHR45138:SF9">
    <property type="entry name" value="DIGUANYLATE CYCLASE DGCM-RELATED"/>
    <property type="match status" value="1"/>
</dbReference>
<evidence type="ECO:0000256" key="1">
    <source>
        <dbReference type="ARBA" id="ARBA00001946"/>
    </source>
</evidence>
<dbReference type="GO" id="GO:1902201">
    <property type="term" value="P:negative regulation of bacterial-type flagellum-dependent cell motility"/>
    <property type="evidence" value="ECO:0007669"/>
    <property type="project" value="TreeGrafter"/>
</dbReference>
<dbReference type="SUPFAM" id="SSF55073">
    <property type="entry name" value="Nucleotide cyclase"/>
    <property type="match status" value="1"/>
</dbReference>
<dbReference type="InterPro" id="IPR029787">
    <property type="entry name" value="Nucleotide_cyclase"/>
</dbReference>
<dbReference type="InterPro" id="IPR043128">
    <property type="entry name" value="Rev_trsase/Diguanyl_cyclase"/>
</dbReference>
<comment type="pathway">
    <text evidence="2">Purine metabolism; 3',5'-cyclic di-GMP biosynthesis.</text>
</comment>
<dbReference type="PANTHER" id="PTHR45138">
    <property type="entry name" value="REGULATORY COMPONENTS OF SENSORY TRANSDUCTION SYSTEM"/>
    <property type="match status" value="1"/>
</dbReference>
<dbReference type="NCBIfam" id="TIGR00254">
    <property type="entry name" value="GGDEF"/>
    <property type="match status" value="1"/>
</dbReference>
<evidence type="ECO:0000256" key="3">
    <source>
        <dbReference type="ARBA" id="ARBA00012528"/>
    </source>
</evidence>
<name>A0A1S8CQE5_9GAMM</name>
<evidence type="ECO:0000313" key="7">
    <source>
        <dbReference type="EMBL" id="OMQ27302.1"/>
    </source>
</evidence>
<reference evidence="7 8" key="1">
    <citation type="submission" date="2016-11" db="EMBL/GenBank/DDBJ databases">
        <title>Rahnella oryzae sp. nov., isolated from rice root.</title>
        <authorList>
            <person name="Zhang X.-X."/>
            <person name="Zhang J."/>
        </authorList>
    </citation>
    <scope>NUCLEOTIDE SEQUENCE [LARGE SCALE GENOMIC DNA]</scope>
    <source>
        <strain evidence="7 8">J11-6</strain>
    </source>
</reference>
<dbReference type="SMART" id="SM00267">
    <property type="entry name" value="GGDEF"/>
    <property type="match status" value="1"/>
</dbReference>
<dbReference type="OrthoDB" id="9812260at2"/>
<dbReference type="EMBL" id="MOXD01000001">
    <property type="protein sequence ID" value="OMQ27302.1"/>
    <property type="molecule type" value="Genomic_DNA"/>
</dbReference>
<feature type="transmembrane region" description="Helical" evidence="5">
    <location>
        <begin position="69"/>
        <end position="99"/>
    </location>
</feature>
<organism evidence="7 8">
    <name type="scientific">Serratia oryzae</name>
    <dbReference type="NCBI Taxonomy" id="2034155"/>
    <lineage>
        <taxon>Bacteria</taxon>
        <taxon>Pseudomonadati</taxon>
        <taxon>Pseudomonadota</taxon>
        <taxon>Gammaproteobacteria</taxon>
        <taxon>Enterobacterales</taxon>
        <taxon>Yersiniaceae</taxon>
        <taxon>Serratia</taxon>
    </lineage>
</organism>
<dbReference type="GO" id="GO:0043709">
    <property type="term" value="P:cell adhesion involved in single-species biofilm formation"/>
    <property type="evidence" value="ECO:0007669"/>
    <property type="project" value="TreeGrafter"/>
</dbReference>
<dbReference type="GO" id="GO:0005886">
    <property type="term" value="C:plasma membrane"/>
    <property type="evidence" value="ECO:0007669"/>
    <property type="project" value="TreeGrafter"/>
</dbReference>
<dbReference type="Pfam" id="PF00990">
    <property type="entry name" value="GGDEF"/>
    <property type="match status" value="1"/>
</dbReference>
<feature type="transmembrane region" description="Helical" evidence="5">
    <location>
        <begin position="105"/>
        <end position="123"/>
    </location>
</feature>